<evidence type="ECO:0000256" key="3">
    <source>
        <dbReference type="ARBA" id="ARBA00023125"/>
    </source>
</evidence>
<dbReference type="Proteomes" id="UP000621560">
    <property type="component" value="Unassembled WGS sequence"/>
</dbReference>
<dbReference type="Gene3D" id="1.20.140.160">
    <property type="match status" value="1"/>
</dbReference>
<dbReference type="InterPro" id="IPR007627">
    <property type="entry name" value="RNA_pol_sigma70_r2"/>
</dbReference>
<dbReference type="NCBIfam" id="TIGR02937">
    <property type="entry name" value="sigma70-ECF"/>
    <property type="match status" value="1"/>
</dbReference>
<evidence type="ECO:0000259" key="5">
    <source>
        <dbReference type="Pfam" id="PF04539"/>
    </source>
</evidence>
<evidence type="ECO:0000256" key="1">
    <source>
        <dbReference type="ARBA" id="ARBA00023015"/>
    </source>
</evidence>
<dbReference type="CDD" id="cd06171">
    <property type="entry name" value="Sigma70_r4"/>
    <property type="match status" value="1"/>
</dbReference>
<feature type="domain" description="RNA polymerase sigma-70 region 3" evidence="5">
    <location>
        <begin position="115"/>
        <end position="181"/>
    </location>
</feature>
<dbReference type="RefSeq" id="WP_190916030.1">
    <property type="nucleotide sequence ID" value="NZ_JACXIZ010000013.1"/>
</dbReference>
<evidence type="ECO:0000313" key="9">
    <source>
        <dbReference type="Proteomes" id="UP000621560"/>
    </source>
</evidence>
<proteinExistence type="predicted"/>
<keyword evidence="2" id="KW-0731">Sigma factor</keyword>
<keyword evidence="3" id="KW-0238">DNA-binding</keyword>
<dbReference type="InterPro" id="IPR014284">
    <property type="entry name" value="RNA_pol_sigma-70_dom"/>
</dbReference>
<dbReference type="Pfam" id="PF04542">
    <property type="entry name" value="Sigma70_r2"/>
    <property type="match status" value="1"/>
</dbReference>
<dbReference type="EMBL" id="JACXIZ010000013">
    <property type="protein sequence ID" value="MBD2844915.1"/>
    <property type="molecule type" value="Genomic_DNA"/>
</dbReference>
<dbReference type="Pfam" id="PF04539">
    <property type="entry name" value="Sigma70_r3"/>
    <property type="match status" value="1"/>
</dbReference>
<keyword evidence="9" id="KW-1185">Reference proteome</keyword>
<keyword evidence="1" id="KW-0805">Transcription regulation</keyword>
<dbReference type="Pfam" id="PF04545">
    <property type="entry name" value="Sigma70_r4"/>
    <property type="match status" value="1"/>
</dbReference>
<comment type="caution">
    <text evidence="8">The sequence shown here is derived from an EMBL/GenBank/DDBJ whole genome shotgun (WGS) entry which is preliminary data.</text>
</comment>
<accession>A0A927BSK7</accession>
<name>A0A927BSK7_9BACL</name>
<dbReference type="PANTHER" id="PTHR30385:SF4">
    <property type="entry name" value="RNA POLYMERASE SIGMA-E FACTOR"/>
    <property type="match status" value="1"/>
</dbReference>
<feature type="domain" description="RNA polymerase sigma-70 region 2" evidence="6">
    <location>
        <begin position="32"/>
        <end position="102"/>
    </location>
</feature>
<dbReference type="GO" id="GO:0016987">
    <property type="term" value="F:sigma factor activity"/>
    <property type="evidence" value="ECO:0007669"/>
    <property type="project" value="UniProtKB-KW"/>
</dbReference>
<dbReference type="GO" id="GO:0006352">
    <property type="term" value="P:DNA-templated transcription initiation"/>
    <property type="evidence" value="ECO:0007669"/>
    <property type="project" value="InterPro"/>
</dbReference>
<dbReference type="InterPro" id="IPR007630">
    <property type="entry name" value="RNA_pol_sigma70_r4"/>
</dbReference>
<dbReference type="SUPFAM" id="SSF88659">
    <property type="entry name" value="Sigma3 and sigma4 domains of RNA polymerase sigma factors"/>
    <property type="match status" value="2"/>
</dbReference>
<dbReference type="GO" id="GO:0003677">
    <property type="term" value="F:DNA binding"/>
    <property type="evidence" value="ECO:0007669"/>
    <property type="project" value="UniProtKB-KW"/>
</dbReference>
<dbReference type="SUPFAM" id="SSF88946">
    <property type="entry name" value="Sigma2 domain of RNA polymerase sigma factors"/>
    <property type="match status" value="1"/>
</dbReference>
<reference evidence="8" key="1">
    <citation type="submission" date="2020-09" db="EMBL/GenBank/DDBJ databases">
        <title>A novel bacterium of genus Paenibacillus, isolated from South China Sea.</title>
        <authorList>
            <person name="Huang H."/>
            <person name="Mo K."/>
            <person name="Hu Y."/>
        </authorList>
    </citation>
    <scope>NUCLEOTIDE SEQUENCE</scope>
    <source>
        <strain evidence="8">IB182496</strain>
    </source>
</reference>
<evidence type="ECO:0000259" key="6">
    <source>
        <dbReference type="Pfam" id="PF04542"/>
    </source>
</evidence>
<evidence type="ECO:0000256" key="4">
    <source>
        <dbReference type="ARBA" id="ARBA00023163"/>
    </source>
</evidence>
<keyword evidence="4" id="KW-0804">Transcription</keyword>
<evidence type="ECO:0000259" key="7">
    <source>
        <dbReference type="Pfam" id="PF04545"/>
    </source>
</evidence>
<dbReference type="InterPro" id="IPR007624">
    <property type="entry name" value="RNA_pol_sigma70_r3"/>
</dbReference>
<feature type="domain" description="RNA polymerase sigma-70 region 4" evidence="7">
    <location>
        <begin position="199"/>
        <end position="248"/>
    </location>
</feature>
<dbReference type="InterPro" id="IPR013324">
    <property type="entry name" value="RNA_pol_sigma_r3/r4-like"/>
</dbReference>
<dbReference type="InterPro" id="IPR013325">
    <property type="entry name" value="RNA_pol_sigma_r2"/>
</dbReference>
<evidence type="ECO:0000256" key="2">
    <source>
        <dbReference type="ARBA" id="ARBA00023082"/>
    </source>
</evidence>
<sequence length="261" mass="29628">MSSQSANSSPQATAALILDYQSNPTNEIATRLIEHYESMVRMAAGKISRNRPDLYEDLYQVGQMALLRLFSQYDASVGVQFEPYAMKSIIGHMKNYLRDKSWYVQVPRRIKEKGILVQQAVDELTVKLERSPNVDEIAAHLELSYEETLEILAGRDLYHYVSLDTPISEEESNTTLGELIGSQVDDYDSVDKKLDLQEAMAKLKPEEQQVLLLVFDDGLPQRTIADQLGVSQMSISRIQKRAIDKLKHYLTEANDAYDAHL</sequence>
<dbReference type="AlphaFoldDB" id="A0A927BSK7"/>
<organism evidence="8 9">
    <name type="scientific">Paenibacillus sabuli</name>
    <dbReference type="NCBI Taxonomy" id="2772509"/>
    <lineage>
        <taxon>Bacteria</taxon>
        <taxon>Bacillati</taxon>
        <taxon>Bacillota</taxon>
        <taxon>Bacilli</taxon>
        <taxon>Bacillales</taxon>
        <taxon>Paenibacillaceae</taxon>
        <taxon>Paenibacillus</taxon>
    </lineage>
</organism>
<evidence type="ECO:0000313" key="8">
    <source>
        <dbReference type="EMBL" id="MBD2844915.1"/>
    </source>
</evidence>
<protein>
    <submittedName>
        <fullName evidence="8">Sigma-70 family RNA polymerase sigma factor</fullName>
    </submittedName>
</protein>
<gene>
    <name evidence="8" type="ORF">IDH44_06920</name>
</gene>
<dbReference type="Gene3D" id="1.10.1740.10">
    <property type="match status" value="1"/>
</dbReference>
<dbReference type="PANTHER" id="PTHR30385">
    <property type="entry name" value="SIGMA FACTOR F FLAGELLAR"/>
    <property type="match status" value="1"/>
</dbReference>